<comment type="caution">
    <text evidence="2">The sequence shown here is derived from an EMBL/GenBank/DDBJ whole genome shotgun (WGS) entry which is preliminary data.</text>
</comment>
<evidence type="ECO:0000313" key="3">
    <source>
        <dbReference type="Proteomes" id="UP000051999"/>
    </source>
</evidence>
<feature type="transmembrane region" description="Helical" evidence="1">
    <location>
        <begin position="42"/>
        <end position="62"/>
    </location>
</feature>
<sequence>MFHSLVDSASELLITHGHGIFFGDVGGNTANTIHQVANDLKWAALAGMGASIMWGAGLFGMGGEEGARSAKKRWIHAAIGIVACLAAWFFLDWLEGYATSNFPGS</sequence>
<keyword evidence="3" id="KW-1185">Reference proteome</keyword>
<feature type="transmembrane region" description="Helical" evidence="1">
    <location>
        <begin position="74"/>
        <end position="91"/>
    </location>
</feature>
<dbReference type="Proteomes" id="UP000051999">
    <property type="component" value="Unassembled WGS sequence"/>
</dbReference>
<evidence type="ECO:0000256" key="1">
    <source>
        <dbReference type="SAM" id="Phobius"/>
    </source>
</evidence>
<keyword evidence="1" id="KW-0812">Transmembrane</keyword>
<evidence type="ECO:0000313" key="2">
    <source>
        <dbReference type="EMBL" id="KRL54019.1"/>
    </source>
</evidence>
<dbReference type="STRING" id="1114972.FD35_GL000722"/>
<keyword evidence="1" id="KW-0472">Membrane</keyword>
<protein>
    <submittedName>
        <fullName evidence="2">Uncharacterized protein</fullName>
    </submittedName>
</protein>
<keyword evidence="1" id="KW-1133">Transmembrane helix</keyword>
<dbReference type="EMBL" id="AZFF01000012">
    <property type="protein sequence ID" value="KRL54019.1"/>
    <property type="molecule type" value="Genomic_DNA"/>
</dbReference>
<accession>A0A0R1RK01</accession>
<dbReference type="PATRIC" id="fig|1114972.6.peg.723"/>
<reference evidence="2 3" key="1">
    <citation type="journal article" date="2015" name="Genome Announc.">
        <title>Expanding the biotechnology potential of lactobacilli through comparative genomics of 213 strains and associated genera.</title>
        <authorList>
            <person name="Sun Z."/>
            <person name="Harris H.M."/>
            <person name="McCann A."/>
            <person name="Guo C."/>
            <person name="Argimon S."/>
            <person name="Zhang W."/>
            <person name="Yang X."/>
            <person name="Jeffery I.B."/>
            <person name="Cooney J.C."/>
            <person name="Kagawa T.F."/>
            <person name="Liu W."/>
            <person name="Song Y."/>
            <person name="Salvetti E."/>
            <person name="Wrobel A."/>
            <person name="Rasinkangas P."/>
            <person name="Parkhill J."/>
            <person name="Rea M.C."/>
            <person name="O'Sullivan O."/>
            <person name="Ritari J."/>
            <person name="Douillard F.P."/>
            <person name="Paul Ross R."/>
            <person name="Yang R."/>
            <person name="Briner A.E."/>
            <person name="Felis G.E."/>
            <person name="de Vos W.M."/>
            <person name="Barrangou R."/>
            <person name="Klaenhammer T.R."/>
            <person name="Caufield P.W."/>
            <person name="Cui Y."/>
            <person name="Zhang H."/>
            <person name="O'Toole P.W."/>
        </authorList>
    </citation>
    <scope>NUCLEOTIDE SEQUENCE [LARGE SCALE GENOMIC DNA]</scope>
    <source>
        <strain evidence="2 3">DSM 15814</strain>
    </source>
</reference>
<dbReference type="InterPro" id="IPR043993">
    <property type="entry name" value="T4SS_pilin"/>
</dbReference>
<gene>
    <name evidence="2" type="ORF">FD35_GL000722</name>
</gene>
<dbReference type="RefSeq" id="WP_017262384.1">
    <property type="nucleotide sequence ID" value="NZ_AUAW01000013.1"/>
</dbReference>
<organism evidence="2 3">
    <name type="scientific">Furfurilactobacillus rossiae DSM 15814</name>
    <dbReference type="NCBI Taxonomy" id="1114972"/>
    <lineage>
        <taxon>Bacteria</taxon>
        <taxon>Bacillati</taxon>
        <taxon>Bacillota</taxon>
        <taxon>Bacilli</taxon>
        <taxon>Lactobacillales</taxon>
        <taxon>Lactobacillaceae</taxon>
        <taxon>Furfurilactobacillus</taxon>
    </lineage>
</organism>
<dbReference type="Pfam" id="PF18895">
    <property type="entry name" value="T4SS_pilin"/>
    <property type="match status" value="1"/>
</dbReference>
<name>A0A0R1RK01_9LACO</name>
<proteinExistence type="predicted"/>
<dbReference type="AlphaFoldDB" id="A0A0R1RK01"/>